<keyword evidence="4 6" id="KW-0378">Hydrolase</keyword>
<evidence type="ECO:0000256" key="3">
    <source>
        <dbReference type="ARBA" id="ARBA00012601"/>
    </source>
</evidence>
<evidence type="ECO:0000256" key="7">
    <source>
        <dbReference type="SAM" id="MobiDB-lite"/>
    </source>
</evidence>
<evidence type="ECO:0000313" key="10">
    <source>
        <dbReference type="Proteomes" id="UP001153365"/>
    </source>
</evidence>
<sequence>MRLELFGRSLRIVPFAISVVLAEAKKSIGEIKHVGNGIALPRMMNLAGLDFGAINDGSYIIGNAVTPPVNQIPHFTKQGANVIRVNFAWPYIQSKLNGELNKTSLDNLRGIVDAVLENGAYAILDLHSYARFDRKIVGESDIKAEALVDVWRRLAKSFPQKDILYGITNEPHDLKMETWADTMKTIVAELRKDGVTNIILIPGNEFTSLQAFPKWYPFLKDITNPDGSTDNLIFEAHRYLDVDNSGTHTECTASNVADVEEALKILQKDGRQLILAETGGGNTESCEKFLPEFFEAIVKGYPSIIGGLLWAGGAFDEKYELVITVAKSPEKNDWVDQSNWKSIQKFLPPPGKGRTNCKANKKSSTKADIDPSAKAKTKA</sequence>
<dbReference type="InterPro" id="IPR001547">
    <property type="entry name" value="Glyco_hydro_5"/>
</dbReference>
<dbReference type="InterPro" id="IPR017853">
    <property type="entry name" value="GH"/>
</dbReference>
<evidence type="ECO:0000256" key="4">
    <source>
        <dbReference type="ARBA" id="ARBA00022801"/>
    </source>
</evidence>
<dbReference type="Pfam" id="PF00150">
    <property type="entry name" value="Cellulase"/>
    <property type="match status" value="1"/>
</dbReference>
<comment type="catalytic activity">
    <reaction evidence="1">
        <text>Endohydrolysis of (1-&gt;4)-beta-D-glucosidic linkages in cellulose, lichenin and cereal beta-D-glucans.</text>
        <dbReference type="EC" id="3.2.1.4"/>
    </reaction>
</comment>
<keyword evidence="10" id="KW-1185">Reference proteome</keyword>
<name>A0AAV0B317_PHAPC</name>
<dbReference type="PANTHER" id="PTHR34142:SF1">
    <property type="entry name" value="GLYCOSIDE HYDROLASE FAMILY 5 DOMAIN-CONTAINING PROTEIN"/>
    <property type="match status" value="1"/>
</dbReference>
<organism evidence="9 10">
    <name type="scientific">Phakopsora pachyrhizi</name>
    <name type="common">Asian soybean rust disease fungus</name>
    <dbReference type="NCBI Taxonomy" id="170000"/>
    <lineage>
        <taxon>Eukaryota</taxon>
        <taxon>Fungi</taxon>
        <taxon>Dikarya</taxon>
        <taxon>Basidiomycota</taxon>
        <taxon>Pucciniomycotina</taxon>
        <taxon>Pucciniomycetes</taxon>
        <taxon>Pucciniales</taxon>
        <taxon>Phakopsoraceae</taxon>
        <taxon>Phakopsora</taxon>
    </lineage>
</organism>
<dbReference type="Gene3D" id="3.20.20.80">
    <property type="entry name" value="Glycosidases"/>
    <property type="match status" value="1"/>
</dbReference>
<evidence type="ECO:0000313" key="9">
    <source>
        <dbReference type="EMBL" id="CAH7676879.1"/>
    </source>
</evidence>
<feature type="domain" description="Glycoside hydrolase family 5" evidence="8">
    <location>
        <begin position="74"/>
        <end position="288"/>
    </location>
</feature>
<dbReference type="GO" id="GO:0009251">
    <property type="term" value="P:glucan catabolic process"/>
    <property type="evidence" value="ECO:0007669"/>
    <property type="project" value="TreeGrafter"/>
</dbReference>
<protein>
    <recommendedName>
        <fullName evidence="3">cellulase</fullName>
        <ecNumber evidence="3">3.2.1.4</ecNumber>
    </recommendedName>
</protein>
<evidence type="ECO:0000256" key="1">
    <source>
        <dbReference type="ARBA" id="ARBA00000966"/>
    </source>
</evidence>
<dbReference type="Proteomes" id="UP001153365">
    <property type="component" value="Unassembled WGS sequence"/>
</dbReference>
<dbReference type="SUPFAM" id="SSF51445">
    <property type="entry name" value="(Trans)glycosidases"/>
    <property type="match status" value="1"/>
</dbReference>
<gene>
    <name evidence="9" type="ORF">PPACK8108_LOCUS11984</name>
</gene>
<evidence type="ECO:0000259" key="8">
    <source>
        <dbReference type="Pfam" id="PF00150"/>
    </source>
</evidence>
<evidence type="ECO:0000256" key="5">
    <source>
        <dbReference type="ARBA" id="ARBA00023295"/>
    </source>
</evidence>
<comment type="similarity">
    <text evidence="2 6">Belongs to the glycosyl hydrolase 5 (cellulase A) family.</text>
</comment>
<dbReference type="GO" id="GO:0008810">
    <property type="term" value="F:cellulase activity"/>
    <property type="evidence" value="ECO:0007669"/>
    <property type="project" value="UniProtKB-EC"/>
</dbReference>
<accession>A0AAV0B317</accession>
<dbReference type="AlphaFoldDB" id="A0AAV0B317"/>
<evidence type="ECO:0000256" key="2">
    <source>
        <dbReference type="ARBA" id="ARBA00005641"/>
    </source>
</evidence>
<keyword evidence="5 6" id="KW-0326">Glycosidase</keyword>
<dbReference type="EC" id="3.2.1.4" evidence="3"/>
<evidence type="ECO:0000256" key="6">
    <source>
        <dbReference type="RuleBase" id="RU361153"/>
    </source>
</evidence>
<dbReference type="PANTHER" id="PTHR34142">
    <property type="entry name" value="ENDO-BETA-1,4-GLUCANASE A"/>
    <property type="match status" value="1"/>
</dbReference>
<reference evidence="9" key="1">
    <citation type="submission" date="2022-06" db="EMBL/GenBank/DDBJ databases">
        <authorList>
            <consortium name="SYNGENTA / RWTH Aachen University"/>
        </authorList>
    </citation>
    <scope>NUCLEOTIDE SEQUENCE</scope>
</reference>
<proteinExistence type="inferred from homology"/>
<dbReference type="EMBL" id="CALTRL010002834">
    <property type="protein sequence ID" value="CAH7676879.1"/>
    <property type="molecule type" value="Genomic_DNA"/>
</dbReference>
<comment type="caution">
    <text evidence="9">The sequence shown here is derived from an EMBL/GenBank/DDBJ whole genome shotgun (WGS) entry which is preliminary data.</text>
</comment>
<feature type="region of interest" description="Disordered" evidence="7">
    <location>
        <begin position="344"/>
        <end position="379"/>
    </location>
</feature>